<evidence type="ECO:0000313" key="13">
    <source>
        <dbReference type="EMBL" id="MFC4062633.1"/>
    </source>
</evidence>
<name>A0ABV8II26_9ACTN</name>
<accession>A0ABV8II26</accession>
<evidence type="ECO:0000256" key="9">
    <source>
        <dbReference type="ARBA" id="ARBA00023004"/>
    </source>
</evidence>
<dbReference type="Proteomes" id="UP001595850">
    <property type="component" value="Unassembled WGS sequence"/>
</dbReference>
<evidence type="ECO:0000256" key="4">
    <source>
        <dbReference type="ARBA" id="ARBA00022448"/>
    </source>
</evidence>
<feature type="domain" description="4Fe-4S ferredoxin-type" evidence="12">
    <location>
        <begin position="173"/>
        <end position="204"/>
    </location>
</feature>
<dbReference type="RefSeq" id="WP_377293926.1">
    <property type="nucleotide sequence ID" value="NZ_JBHSBM010000050.1"/>
</dbReference>
<dbReference type="NCBIfam" id="TIGR01660">
    <property type="entry name" value="narH"/>
    <property type="match status" value="1"/>
</dbReference>
<dbReference type="InterPro" id="IPR029263">
    <property type="entry name" value="Nitr_red_bet_C"/>
</dbReference>
<dbReference type="Gene3D" id="1.10.3650.10">
    <property type="entry name" value="nitrate reductase domain like"/>
    <property type="match status" value="1"/>
</dbReference>
<keyword evidence="8" id="KW-0249">Electron transport</keyword>
<keyword evidence="4" id="KW-0813">Transport</keyword>
<feature type="domain" description="4Fe-4S ferredoxin-type" evidence="12">
    <location>
        <begin position="206"/>
        <end position="235"/>
    </location>
</feature>
<dbReference type="Gene3D" id="3.30.70.20">
    <property type="match status" value="3"/>
</dbReference>
<comment type="cofactor">
    <cofactor evidence="2">
        <name>[4Fe-4S] cluster</name>
        <dbReference type="ChEBI" id="CHEBI:49883"/>
    </cofactor>
</comment>
<evidence type="ECO:0000259" key="12">
    <source>
        <dbReference type="PROSITE" id="PS51379"/>
    </source>
</evidence>
<keyword evidence="5" id="KW-0004">4Fe-4S</keyword>
<dbReference type="Pfam" id="PF14711">
    <property type="entry name" value="Nitr_red_bet_C"/>
    <property type="match status" value="1"/>
</dbReference>
<evidence type="ECO:0000256" key="2">
    <source>
        <dbReference type="ARBA" id="ARBA00001966"/>
    </source>
</evidence>
<dbReference type="PROSITE" id="PS51379">
    <property type="entry name" value="4FE4S_FER_2"/>
    <property type="match status" value="3"/>
</dbReference>
<dbReference type="EMBL" id="JBHSBM010000050">
    <property type="protein sequence ID" value="MFC4062633.1"/>
    <property type="molecule type" value="Genomic_DNA"/>
</dbReference>
<keyword evidence="7" id="KW-0677">Repeat</keyword>
<dbReference type="PANTHER" id="PTHR43518">
    <property type="entry name" value="NITRATE REDUCTASE BETA SUBUNIT"/>
    <property type="match status" value="1"/>
</dbReference>
<dbReference type="PANTHER" id="PTHR43518:SF1">
    <property type="entry name" value="RESPIRATORY NITRATE REDUCTASE 1 BETA CHAIN"/>
    <property type="match status" value="1"/>
</dbReference>
<dbReference type="SUPFAM" id="SSF54862">
    <property type="entry name" value="4Fe-4S ferredoxins"/>
    <property type="match status" value="1"/>
</dbReference>
<evidence type="ECO:0000256" key="8">
    <source>
        <dbReference type="ARBA" id="ARBA00022982"/>
    </source>
</evidence>
<evidence type="ECO:0000313" key="14">
    <source>
        <dbReference type="Proteomes" id="UP001595850"/>
    </source>
</evidence>
<gene>
    <name evidence="13" type="primary">narH</name>
    <name evidence="13" type="ORF">ACFOWE_30420</name>
</gene>
<keyword evidence="6" id="KW-0479">Metal-binding</keyword>
<evidence type="ECO:0000256" key="6">
    <source>
        <dbReference type="ARBA" id="ARBA00022723"/>
    </source>
</evidence>
<sequence>MRVMAQLAMVMNLDKCIGCHTCSVTCKQAWTNRAGTEYVWFNNVETRPGQGYPRTYQDQDKWKGGWELNARGRLKLKAGGRLKKLFSIFANPLMPSIQDYYEPWTYDYDRLFTAPMQADTPVARPRSLITGEPTKISWSANWDDNLAGAPELATADPVLRKVSDQVKLSFEQAFMFYLPRICEHCLNPSCASSCPSGAIYKRSEDGIVLVDQDRCRGWRMCVTGCPYKKVYFNHRTGKAEKCTFCFPRVEVGLPTVCSETCVGRLRYIGIVLYDADRVTEAASVADEKDLYEAQKSVMLDPHDPAVIAEARAAGIPEDWLEAARRSPVHKLIFEFGVALPLHPEYRTMPMVWYIPPLSPVVDVLSETGHDGEDAGNLFGAIDALRIPIGYLAELFTAGDPEPVRAVLRRLAAMRSYMRRVNLGQEREESIATAVGMTGQGIEDMHRLLAIAPYGERYVIPKAHAEQGAQLEELALGSGCSLDYEGGPGMGGPFGEASGRPAPIAVENFHALKERQRADDLEEANELRGRVNLLNWDGKGTPDGLFPNGNGNGEKKES</sequence>
<evidence type="ECO:0000256" key="3">
    <source>
        <dbReference type="ARBA" id="ARBA00004196"/>
    </source>
</evidence>
<proteinExistence type="predicted"/>
<protein>
    <submittedName>
        <fullName evidence="13">Nitrate reductase subunit beta</fullName>
    </submittedName>
</protein>
<evidence type="ECO:0000256" key="7">
    <source>
        <dbReference type="ARBA" id="ARBA00022737"/>
    </source>
</evidence>
<organism evidence="13 14">
    <name type="scientific">Planomonospora corallina</name>
    <dbReference type="NCBI Taxonomy" id="1806052"/>
    <lineage>
        <taxon>Bacteria</taxon>
        <taxon>Bacillati</taxon>
        <taxon>Actinomycetota</taxon>
        <taxon>Actinomycetes</taxon>
        <taxon>Streptosporangiales</taxon>
        <taxon>Streptosporangiaceae</taxon>
        <taxon>Planomonospora</taxon>
    </lineage>
</organism>
<dbReference type="Pfam" id="PF13247">
    <property type="entry name" value="Fer4_11"/>
    <property type="match status" value="1"/>
</dbReference>
<keyword evidence="10" id="KW-0411">Iron-sulfur</keyword>
<evidence type="ECO:0000256" key="10">
    <source>
        <dbReference type="ARBA" id="ARBA00023014"/>
    </source>
</evidence>
<keyword evidence="14" id="KW-1185">Reference proteome</keyword>
<keyword evidence="9" id="KW-0408">Iron</keyword>
<comment type="caution">
    <text evidence="13">The sequence shown here is derived from an EMBL/GenBank/DDBJ whole genome shotgun (WGS) entry which is preliminary data.</text>
</comment>
<evidence type="ECO:0000256" key="5">
    <source>
        <dbReference type="ARBA" id="ARBA00022485"/>
    </source>
</evidence>
<comment type="cofactor">
    <cofactor evidence="1">
        <name>[3Fe-4S] cluster</name>
        <dbReference type="ChEBI" id="CHEBI:21137"/>
    </cofactor>
</comment>
<dbReference type="InterPro" id="IPR017896">
    <property type="entry name" value="4Fe4S_Fe-S-bd"/>
</dbReference>
<dbReference type="InterPro" id="IPR006547">
    <property type="entry name" value="NO3_Rdtase_bsu"/>
</dbReference>
<feature type="region of interest" description="Disordered" evidence="11">
    <location>
        <begin position="533"/>
        <end position="557"/>
    </location>
</feature>
<evidence type="ECO:0000256" key="1">
    <source>
        <dbReference type="ARBA" id="ARBA00001927"/>
    </source>
</evidence>
<evidence type="ECO:0000256" key="11">
    <source>
        <dbReference type="SAM" id="MobiDB-lite"/>
    </source>
</evidence>
<dbReference type="InterPro" id="IPR038262">
    <property type="entry name" value="Nitr_red_bet_C_sf"/>
</dbReference>
<feature type="domain" description="4Fe-4S ferredoxin-type" evidence="12">
    <location>
        <begin position="7"/>
        <end position="36"/>
    </location>
</feature>
<reference evidence="14" key="1">
    <citation type="journal article" date="2019" name="Int. J. Syst. Evol. Microbiol.">
        <title>The Global Catalogue of Microorganisms (GCM) 10K type strain sequencing project: providing services to taxonomists for standard genome sequencing and annotation.</title>
        <authorList>
            <consortium name="The Broad Institute Genomics Platform"/>
            <consortium name="The Broad Institute Genome Sequencing Center for Infectious Disease"/>
            <person name="Wu L."/>
            <person name="Ma J."/>
        </authorList>
    </citation>
    <scope>NUCLEOTIDE SEQUENCE [LARGE SCALE GENOMIC DNA]</scope>
    <source>
        <strain evidence="14">TBRC 4489</strain>
    </source>
</reference>
<comment type="subcellular location">
    <subcellularLocation>
        <location evidence="3">Cell envelope</location>
    </subcellularLocation>
</comment>
<dbReference type="CDD" id="cd10557">
    <property type="entry name" value="NarH_beta-like"/>
    <property type="match status" value="1"/>
</dbReference>